<dbReference type="RefSeq" id="WP_073041708.1">
    <property type="nucleotide sequence ID" value="NZ_FQUO01000005.1"/>
</dbReference>
<dbReference type="Proteomes" id="UP000184368">
    <property type="component" value="Unassembled WGS sequence"/>
</dbReference>
<evidence type="ECO:0000313" key="2">
    <source>
        <dbReference type="EMBL" id="SHF11994.1"/>
    </source>
</evidence>
<proteinExistence type="predicted"/>
<organism evidence="2 3">
    <name type="scientific">Cnuella takakiae</name>
    <dbReference type="NCBI Taxonomy" id="1302690"/>
    <lineage>
        <taxon>Bacteria</taxon>
        <taxon>Pseudomonadati</taxon>
        <taxon>Bacteroidota</taxon>
        <taxon>Chitinophagia</taxon>
        <taxon>Chitinophagales</taxon>
        <taxon>Chitinophagaceae</taxon>
        <taxon>Cnuella</taxon>
    </lineage>
</organism>
<keyword evidence="3" id="KW-1185">Reference proteome</keyword>
<dbReference type="EMBL" id="FQUO01000005">
    <property type="protein sequence ID" value="SHF11994.1"/>
    <property type="molecule type" value="Genomic_DNA"/>
</dbReference>
<reference evidence="2 3" key="1">
    <citation type="submission" date="2016-11" db="EMBL/GenBank/DDBJ databases">
        <authorList>
            <person name="Jaros S."/>
            <person name="Januszkiewicz K."/>
            <person name="Wedrychowicz H."/>
        </authorList>
    </citation>
    <scope>NUCLEOTIDE SEQUENCE [LARGE SCALE GENOMIC DNA]</scope>
    <source>
        <strain evidence="2 3">DSM 26897</strain>
    </source>
</reference>
<dbReference type="Pfam" id="PF20862">
    <property type="entry name" value="DUF6843"/>
    <property type="match status" value="1"/>
</dbReference>
<protein>
    <recommendedName>
        <fullName evidence="1">DUF6843 domain-containing protein</fullName>
    </recommendedName>
</protein>
<evidence type="ECO:0000313" key="3">
    <source>
        <dbReference type="Proteomes" id="UP000184368"/>
    </source>
</evidence>
<evidence type="ECO:0000259" key="1">
    <source>
        <dbReference type="Pfam" id="PF20862"/>
    </source>
</evidence>
<dbReference type="InterPro" id="IPR049293">
    <property type="entry name" value="DUF6843"/>
</dbReference>
<dbReference type="AlphaFoldDB" id="A0A1M4Z1P5"/>
<sequence length="233" mass="25912">MKQYSALTYNNRQAKDPLFFLFMAVLILVGCSSPKGLETDNTSLPVFLIPAGFEGSLTIVYDEACGGRPDIENGHSVFRFPKNGLLILNEKESPYNRTGSAYYFEDSTGVRQEIKQVIDRTPGYTTDGKGEKQYEDKGNTTLQNRRQDQPVIIIKGMGVQYVKPINIVNGKVTNLKEAAFSYTQYGVYSKGAVDTSGLLDHPEEDNLLKNQVQACKESVMASKVRTSDLSKTR</sequence>
<accession>A0A1M4Z1P5</accession>
<gene>
    <name evidence="2" type="ORF">SAMN05444008_10558</name>
</gene>
<name>A0A1M4Z1P5_9BACT</name>
<feature type="domain" description="DUF6843" evidence="1">
    <location>
        <begin position="46"/>
        <end position="138"/>
    </location>
</feature>
<dbReference type="OrthoDB" id="980638at2"/>
<dbReference type="PROSITE" id="PS51257">
    <property type="entry name" value="PROKAR_LIPOPROTEIN"/>
    <property type="match status" value="1"/>
</dbReference>